<keyword evidence="2" id="KW-0695">RNA-directed DNA polymerase</keyword>
<keyword evidence="2" id="KW-0548">Nucleotidyltransferase</keyword>
<protein>
    <submittedName>
        <fullName evidence="2">Reverse transcriptase</fullName>
    </submittedName>
</protein>
<proteinExistence type="predicted"/>
<dbReference type="PANTHER" id="PTHR33116">
    <property type="entry name" value="REVERSE TRANSCRIPTASE ZINC-BINDING DOMAIN-CONTAINING PROTEIN-RELATED-RELATED"/>
    <property type="match status" value="1"/>
</dbReference>
<name>A0A835CA47_9FABA</name>
<accession>A0A835CA47</accession>
<sequence length="455" mass="51661">MPNSDWVTVRSKKKKFPFKETSNSGSSPFGGNMQVLGKHKGFLNSNASLHGPIPKGPIYTNQKAQVLSQIFDHPSKSSKNQKREGGSQEGINHSEWYASCLNIPLVVPAFNSCQGTMYPTSSLSEPQIEPIPLPIHFVQQPFGETDLSIESLDKPCRCNEDARAMDSILAKGPWLMWNEDKISLKVIEDTFQEMHAKVEISPQLAILEQNLSKQYRDTLLMEEEFWASMARLDWLHLGDDNTRFFLSSVISRRRQSKILGLANSLGKWVDDTWEIRSLFVDYLTECFSTSKVKKIPSEICSSNDHLAFSSFGCHVPNFFEVKEALWDLKPFKEVGVDGFQPCFFRKYWDTCIDFEVATKGKWKALLVEGIKISHLLYADDVLSVNEAKSSVWFTPNTMVQKEDFNEIVKKIRDKVESWKAPMLSKASRVTLIKSISAAMANYYMQALPFSMSVCT</sequence>
<dbReference type="AlphaFoldDB" id="A0A835CA47"/>
<comment type="caution">
    <text evidence="2">The sequence shown here is derived from an EMBL/GenBank/DDBJ whole genome shotgun (WGS) entry which is preliminary data.</text>
</comment>
<organism evidence="2 3">
    <name type="scientific">Senna tora</name>
    <dbReference type="NCBI Taxonomy" id="362788"/>
    <lineage>
        <taxon>Eukaryota</taxon>
        <taxon>Viridiplantae</taxon>
        <taxon>Streptophyta</taxon>
        <taxon>Embryophyta</taxon>
        <taxon>Tracheophyta</taxon>
        <taxon>Spermatophyta</taxon>
        <taxon>Magnoliopsida</taxon>
        <taxon>eudicotyledons</taxon>
        <taxon>Gunneridae</taxon>
        <taxon>Pentapetalae</taxon>
        <taxon>rosids</taxon>
        <taxon>fabids</taxon>
        <taxon>Fabales</taxon>
        <taxon>Fabaceae</taxon>
        <taxon>Caesalpinioideae</taxon>
        <taxon>Cassia clade</taxon>
        <taxon>Senna</taxon>
    </lineage>
</organism>
<dbReference type="GO" id="GO:0003964">
    <property type="term" value="F:RNA-directed DNA polymerase activity"/>
    <property type="evidence" value="ECO:0007669"/>
    <property type="project" value="UniProtKB-KW"/>
</dbReference>
<gene>
    <name evidence="2" type="ORF">G2W53_010778</name>
</gene>
<reference evidence="2" key="1">
    <citation type="submission" date="2020-09" db="EMBL/GenBank/DDBJ databases">
        <title>Genome-Enabled Discovery of Anthraquinone Biosynthesis in Senna tora.</title>
        <authorList>
            <person name="Kang S.-H."/>
            <person name="Pandey R.P."/>
            <person name="Lee C.-M."/>
            <person name="Sim J.-S."/>
            <person name="Jeong J.-T."/>
            <person name="Choi B.-S."/>
            <person name="Jung M."/>
            <person name="Ginzburg D."/>
            <person name="Zhao K."/>
            <person name="Won S.Y."/>
            <person name="Oh T.-J."/>
            <person name="Yu Y."/>
            <person name="Kim N.-H."/>
            <person name="Lee O.R."/>
            <person name="Lee T.-H."/>
            <person name="Bashyal P."/>
            <person name="Kim T.-S."/>
            <person name="Lee W.-H."/>
            <person name="Kawkins C."/>
            <person name="Kim C.-K."/>
            <person name="Kim J.S."/>
            <person name="Ahn B.O."/>
            <person name="Rhee S.Y."/>
            <person name="Sohng J.K."/>
        </authorList>
    </citation>
    <scope>NUCLEOTIDE SEQUENCE</scope>
    <source>
        <tissue evidence="2">Leaf</tissue>
    </source>
</reference>
<feature type="compositionally biased region" description="Polar residues" evidence="1">
    <location>
        <begin position="20"/>
        <end position="29"/>
    </location>
</feature>
<dbReference type="EMBL" id="JAAIUW010000004">
    <property type="protein sequence ID" value="KAF7835919.1"/>
    <property type="molecule type" value="Genomic_DNA"/>
</dbReference>
<evidence type="ECO:0000256" key="1">
    <source>
        <dbReference type="SAM" id="MobiDB-lite"/>
    </source>
</evidence>
<dbReference type="OrthoDB" id="1743918at2759"/>
<dbReference type="PANTHER" id="PTHR33116:SF78">
    <property type="entry name" value="OS12G0587133 PROTEIN"/>
    <property type="match status" value="1"/>
</dbReference>
<keyword evidence="3" id="KW-1185">Reference proteome</keyword>
<evidence type="ECO:0000313" key="2">
    <source>
        <dbReference type="EMBL" id="KAF7835919.1"/>
    </source>
</evidence>
<feature type="region of interest" description="Disordered" evidence="1">
    <location>
        <begin position="1"/>
        <end position="31"/>
    </location>
</feature>
<dbReference type="Proteomes" id="UP000634136">
    <property type="component" value="Unassembled WGS sequence"/>
</dbReference>
<evidence type="ECO:0000313" key="3">
    <source>
        <dbReference type="Proteomes" id="UP000634136"/>
    </source>
</evidence>
<keyword evidence="2" id="KW-0808">Transferase</keyword>